<dbReference type="InterPro" id="IPR057670">
    <property type="entry name" value="SH3_retrovirus"/>
</dbReference>
<reference evidence="3" key="1">
    <citation type="submission" date="2015-05" db="EMBL/GenBank/DDBJ databases">
        <authorList>
            <person name="Fogelqvist Johan"/>
        </authorList>
    </citation>
    <scope>NUCLEOTIDE SEQUENCE [LARGE SCALE GENOMIC DNA]</scope>
</reference>
<evidence type="ECO:0000313" key="3">
    <source>
        <dbReference type="Proteomes" id="UP000045706"/>
    </source>
</evidence>
<protein>
    <recommendedName>
        <fullName evidence="1">Retroviral polymerase SH3-like domain-containing protein</fullName>
    </recommendedName>
</protein>
<proteinExistence type="predicted"/>
<accession>A0A0G4LCS4</accession>
<evidence type="ECO:0000259" key="1">
    <source>
        <dbReference type="Pfam" id="PF25597"/>
    </source>
</evidence>
<dbReference type="EMBL" id="CVQI01010446">
    <property type="protein sequence ID" value="CRK19832.1"/>
    <property type="molecule type" value="Genomic_DNA"/>
</dbReference>
<dbReference type="AlphaFoldDB" id="A0A0G4LCS4"/>
<evidence type="ECO:0000313" key="2">
    <source>
        <dbReference type="EMBL" id="CRK19832.1"/>
    </source>
</evidence>
<organism evidence="2 3">
    <name type="scientific">Verticillium longisporum</name>
    <name type="common">Verticillium dahliae var. longisporum</name>
    <dbReference type="NCBI Taxonomy" id="100787"/>
    <lineage>
        <taxon>Eukaryota</taxon>
        <taxon>Fungi</taxon>
        <taxon>Dikarya</taxon>
        <taxon>Ascomycota</taxon>
        <taxon>Pezizomycotina</taxon>
        <taxon>Sordariomycetes</taxon>
        <taxon>Hypocreomycetidae</taxon>
        <taxon>Glomerellales</taxon>
        <taxon>Plectosphaerellaceae</taxon>
        <taxon>Verticillium</taxon>
    </lineage>
</organism>
<dbReference type="Proteomes" id="UP000045706">
    <property type="component" value="Unassembled WGS sequence"/>
</dbReference>
<sequence length="334" mass="37656">MTTAALTRSNGRRKLDPRSHIGYLCGYDSTNIYRIWVPQLKKVLRTRDVTFDESTVYKDAQSPEPAVTQELFSTLDLPITNDVDPLGNATDIYEFDLPTSDIHNTTKIHGKYQKDPKGPHATLCYKDQNQVESGTHVASHGYVRSMADWTYVSATHHPEKPDSVKKANRKDEIWPPSEDLREITAIAYCYLAEFIEHWAEVSENSVSTPLNQTAYDSLAAATALMTIASGSSQAGAAENQEPVFVDMERDTYVVVDEKAGNTFKLRLLDRSTIKTQVTGWQLAHVWFEEDWTPCHTDEENEDVIDGCRLLTAAPEADMREHLWGRSGAFPIMIR</sequence>
<dbReference type="Pfam" id="PF25597">
    <property type="entry name" value="SH3_retrovirus"/>
    <property type="match status" value="1"/>
</dbReference>
<feature type="domain" description="Retroviral polymerase SH3-like" evidence="1">
    <location>
        <begin position="6"/>
        <end position="63"/>
    </location>
</feature>
<name>A0A0G4LCS4_VERLO</name>
<gene>
    <name evidence="2" type="ORF">BN1723_011977</name>
</gene>
<feature type="non-terminal residue" evidence="2">
    <location>
        <position position="334"/>
    </location>
</feature>